<reference evidence="2 3" key="1">
    <citation type="submission" date="2015-03" db="EMBL/GenBank/DDBJ databases">
        <authorList>
            <person name="Urmite Genomes"/>
        </authorList>
    </citation>
    <scope>NUCLEOTIDE SEQUENCE [LARGE SCALE GENOMIC DNA]</scope>
    <source>
        <strain evidence="2 3">CSUR P1491</strain>
    </source>
</reference>
<evidence type="ECO:0000313" key="3">
    <source>
        <dbReference type="Proteomes" id="UP000199251"/>
    </source>
</evidence>
<dbReference type="AlphaFoldDB" id="A0A0E4H285"/>
<dbReference type="Proteomes" id="UP000199251">
    <property type="component" value="Unassembled WGS sequence"/>
</dbReference>
<feature type="region of interest" description="Disordered" evidence="1">
    <location>
        <begin position="33"/>
        <end position="53"/>
    </location>
</feature>
<evidence type="ECO:0000313" key="2">
    <source>
        <dbReference type="EMBL" id="CQD23923.1"/>
    </source>
</evidence>
<protein>
    <submittedName>
        <fullName evidence="2">Uncharacterized protein</fullName>
    </submittedName>
</protein>
<accession>A0A0E4H285</accession>
<dbReference type="EMBL" id="CTEE01000002">
    <property type="protein sequence ID" value="CQD23923.1"/>
    <property type="molecule type" value="Genomic_DNA"/>
</dbReference>
<proteinExistence type="predicted"/>
<gene>
    <name evidence="2" type="ORF">BN1232_05935</name>
</gene>
<sequence>MESHRGQVGDVVADLSLGDHAVGVVVGAEVVESGGGVGEQLPSDNEDGAGDRDEGFELAAAFDDAPVALTPEGVGAGGCGGGLAERAFQVGVALAGLAAAGHRTGLDGAWA</sequence>
<name>A0A0E4H285_MYCLN</name>
<organism evidence="2 3">
    <name type="scientific">Mycobacterium lentiflavum</name>
    <dbReference type="NCBI Taxonomy" id="141349"/>
    <lineage>
        <taxon>Bacteria</taxon>
        <taxon>Bacillati</taxon>
        <taxon>Actinomycetota</taxon>
        <taxon>Actinomycetes</taxon>
        <taxon>Mycobacteriales</taxon>
        <taxon>Mycobacteriaceae</taxon>
        <taxon>Mycobacterium</taxon>
        <taxon>Mycobacterium simiae complex</taxon>
    </lineage>
</organism>
<evidence type="ECO:0000256" key="1">
    <source>
        <dbReference type="SAM" id="MobiDB-lite"/>
    </source>
</evidence>